<feature type="region of interest" description="Disordered" evidence="1">
    <location>
        <begin position="118"/>
        <end position="192"/>
    </location>
</feature>
<evidence type="ECO:0000313" key="3">
    <source>
        <dbReference type="Proteomes" id="UP000023152"/>
    </source>
</evidence>
<sequence>MYPKFLQFVHVSPNGSYDISKPTVQAFPQESKWQDVVSFFEGTPEGEESTIPKVHIWMQFGHVKQLYPIATQRGVKVTLEDLKDEDPTRYVEIPDDRLSHGVNELELPKDAVILIEKKREEQNKTSESNENDSDDETTADEQNKQEKTATAENATSEEEEKFLWPLIKGPDKWKNFQPGDILDGQVRFEINK</sequence>
<dbReference type="AlphaFoldDB" id="X6N5Q0"/>
<keyword evidence="3" id="KW-1185">Reference proteome</keyword>
<evidence type="ECO:0000256" key="1">
    <source>
        <dbReference type="SAM" id="MobiDB-lite"/>
    </source>
</evidence>
<protein>
    <submittedName>
        <fullName evidence="2">Uncharacterized protein</fullName>
    </submittedName>
</protein>
<reference evidence="2 3" key="1">
    <citation type="journal article" date="2013" name="Curr. Biol.">
        <title>The Genome of the Foraminiferan Reticulomyxa filosa.</title>
        <authorList>
            <person name="Glockner G."/>
            <person name="Hulsmann N."/>
            <person name="Schleicher M."/>
            <person name="Noegel A.A."/>
            <person name="Eichinger L."/>
            <person name="Gallinger C."/>
            <person name="Pawlowski J."/>
            <person name="Sierra R."/>
            <person name="Euteneuer U."/>
            <person name="Pillet L."/>
            <person name="Moustafa A."/>
            <person name="Platzer M."/>
            <person name="Groth M."/>
            <person name="Szafranski K."/>
            <person name="Schliwa M."/>
        </authorList>
    </citation>
    <scope>NUCLEOTIDE SEQUENCE [LARGE SCALE GENOMIC DNA]</scope>
</reference>
<gene>
    <name evidence="2" type="ORF">RFI_15594</name>
</gene>
<proteinExistence type="predicted"/>
<accession>X6N5Q0</accession>
<organism evidence="2 3">
    <name type="scientific">Reticulomyxa filosa</name>
    <dbReference type="NCBI Taxonomy" id="46433"/>
    <lineage>
        <taxon>Eukaryota</taxon>
        <taxon>Sar</taxon>
        <taxon>Rhizaria</taxon>
        <taxon>Retaria</taxon>
        <taxon>Foraminifera</taxon>
        <taxon>Monothalamids</taxon>
        <taxon>Reticulomyxidae</taxon>
        <taxon>Reticulomyxa</taxon>
    </lineage>
</organism>
<evidence type="ECO:0000313" key="2">
    <source>
        <dbReference type="EMBL" id="ETO21610.1"/>
    </source>
</evidence>
<dbReference type="Proteomes" id="UP000023152">
    <property type="component" value="Unassembled WGS sequence"/>
</dbReference>
<name>X6N5Q0_RETFI</name>
<dbReference type="EMBL" id="ASPP01011453">
    <property type="protein sequence ID" value="ETO21610.1"/>
    <property type="molecule type" value="Genomic_DNA"/>
</dbReference>
<feature type="compositionally biased region" description="Acidic residues" evidence="1">
    <location>
        <begin position="129"/>
        <end position="139"/>
    </location>
</feature>
<comment type="caution">
    <text evidence="2">The sequence shown here is derived from an EMBL/GenBank/DDBJ whole genome shotgun (WGS) entry which is preliminary data.</text>
</comment>